<evidence type="ECO:0000259" key="11">
    <source>
        <dbReference type="PROSITE" id="PS51900"/>
    </source>
</evidence>
<evidence type="ECO:0000256" key="6">
    <source>
        <dbReference type="ARBA" id="ARBA00023125"/>
    </source>
</evidence>
<evidence type="ECO:0000259" key="10">
    <source>
        <dbReference type="PROSITE" id="PS51898"/>
    </source>
</evidence>
<keyword evidence="7 9" id="KW-0233">DNA recombination</keyword>
<comment type="subunit">
    <text evidence="9">Forms a cyclic heterotetrameric complex composed of two molecules of XerC and two molecules of XerD.</text>
</comment>
<dbReference type="PANTHER" id="PTHR30349">
    <property type="entry name" value="PHAGE INTEGRASE-RELATED"/>
    <property type="match status" value="1"/>
</dbReference>
<accession>A0ABP9AJH1</accession>
<comment type="similarity">
    <text evidence="9">Belongs to the 'phage' integrase family. XerC subfamily.</text>
</comment>
<name>A0ABP9AJH1_9SPHI</name>
<feature type="active site" description="O-(3'-phospho-DNA)-tyrosine intermediate" evidence="9">
    <location>
        <position position="274"/>
    </location>
</feature>
<comment type="subcellular location">
    <subcellularLocation>
        <location evidence="1 9">Cytoplasm</location>
    </subcellularLocation>
</comment>
<dbReference type="RefSeq" id="WP_345230195.1">
    <property type="nucleotide sequence ID" value="NZ_BAABIQ010000003.1"/>
</dbReference>
<keyword evidence="6 9" id="KW-0238">DNA-binding</keyword>
<feature type="active site" evidence="9">
    <location>
        <position position="169"/>
    </location>
</feature>
<comment type="caution">
    <text evidence="12">The sequence shown here is derived from an EMBL/GenBank/DDBJ whole genome shotgun (WGS) entry which is preliminary data.</text>
</comment>
<keyword evidence="8 9" id="KW-0131">Cell cycle</keyword>
<dbReference type="InterPro" id="IPR013762">
    <property type="entry name" value="Integrase-like_cat_sf"/>
</dbReference>
<evidence type="ECO:0000256" key="4">
    <source>
        <dbReference type="ARBA" id="ARBA00022829"/>
    </source>
</evidence>
<dbReference type="PROSITE" id="PS51900">
    <property type="entry name" value="CB"/>
    <property type="match status" value="1"/>
</dbReference>
<keyword evidence="5 9" id="KW-0229">DNA integration</keyword>
<dbReference type="InterPro" id="IPR050090">
    <property type="entry name" value="Tyrosine_recombinase_XerCD"/>
</dbReference>
<evidence type="ECO:0000256" key="5">
    <source>
        <dbReference type="ARBA" id="ARBA00022908"/>
    </source>
</evidence>
<proteinExistence type="inferred from homology"/>
<evidence type="ECO:0000256" key="7">
    <source>
        <dbReference type="ARBA" id="ARBA00023172"/>
    </source>
</evidence>
<evidence type="ECO:0000256" key="1">
    <source>
        <dbReference type="ARBA" id="ARBA00004496"/>
    </source>
</evidence>
<dbReference type="InterPro" id="IPR044068">
    <property type="entry name" value="CB"/>
</dbReference>
<dbReference type="Proteomes" id="UP001501411">
    <property type="component" value="Unassembled WGS sequence"/>
</dbReference>
<evidence type="ECO:0000256" key="8">
    <source>
        <dbReference type="ARBA" id="ARBA00023306"/>
    </source>
</evidence>
<dbReference type="SUPFAM" id="SSF56349">
    <property type="entry name" value="DNA breaking-rejoining enzymes"/>
    <property type="match status" value="1"/>
</dbReference>
<keyword evidence="3 9" id="KW-0132">Cell division</keyword>
<evidence type="ECO:0000256" key="3">
    <source>
        <dbReference type="ARBA" id="ARBA00022618"/>
    </source>
</evidence>
<feature type="active site" evidence="9">
    <location>
        <position position="265"/>
    </location>
</feature>
<feature type="active site" evidence="9">
    <location>
        <position position="242"/>
    </location>
</feature>
<dbReference type="HAMAP" id="MF_01808">
    <property type="entry name" value="Recomb_XerC_XerD"/>
    <property type="match status" value="1"/>
</dbReference>
<dbReference type="Gene3D" id="1.10.443.10">
    <property type="entry name" value="Intergrase catalytic core"/>
    <property type="match status" value="1"/>
</dbReference>
<dbReference type="PROSITE" id="PS51898">
    <property type="entry name" value="TYR_RECOMBINASE"/>
    <property type="match status" value="1"/>
</dbReference>
<gene>
    <name evidence="9 12" type="primary">xerC</name>
    <name evidence="12" type="ORF">GCM10023231_05790</name>
</gene>
<keyword evidence="13" id="KW-1185">Reference proteome</keyword>
<dbReference type="Pfam" id="PF02899">
    <property type="entry name" value="Phage_int_SAM_1"/>
    <property type="match status" value="1"/>
</dbReference>
<dbReference type="Pfam" id="PF00589">
    <property type="entry name" value="Phage_integrase"/>
    <property type="match status" value="1"/>
</dbReference>
<protein>
    <recommendedName>
        <fullName evidence="9">Tyrosine recombinase XerC</fullName>
    </recommendedName>
</protein>
<evidence type="ECO:0000313" key="13">
    <source>
        <dbReference type="Proteomes" id="UP001501411"/>
    </source>
</evidence>
<evidence type="ECO:0000313" key="12">
    <source>
        <dbReference type="EMBL" id="GAA4781218.1"/>
    </source>
</evidence>
<sequence length="293" mass="34365">MYLDRFLAFLKFEKHYSVHTLKAYEKDIVSYLKFWEEKDSAFAEIGYRELRSYLTQLMEEGIEATSINRLLSSLRTYYKFLVREGLHDENPTLMVKALKTQKKLPVIILEEKLDWLLDHDTIFEKDFAGERDRLIIELLFGTGMRLSELIYLKETDIDFHQQTIKILGKRNKERIVPLLPHLQQRIKAYLLLKKNENFDNKSLTLIVTIKGKQAYPELIYRVVTHYLSLITSQQKKSPHVLRHSFATALLNKGADLNAIKELLGHANLMATQVYTHNSVERLKSIYKQAHPKA</sequence>
<evidence type="ECO:0000256" key="2">
    <source>
        <dbReference type="ARBA" id="ARBA00022490"/>
    </source>
</evidence>
<reference evidence="13" key="1">
    <citation type="journal article" date="2019" name="Int. J. Syst. Evol. Microbiol.">
        <title>The Global Catalogue of Microorganisms (GCM) 10K type strain sequencing project: providing services to taxonomists for standard genome sequencing and annotation.</title>
        <authorList>
            <consortium name="The Broad Institute Genomics Platform"/>
            <consortium name="The Broad Institute Genome Sequencing Center for Infectious Disease"/>
            <person name="Wu L."/>
            <person name="Ma J."/>
        </authorList>
    </citation>
    <scope>NUCLEOTIDE SEQUENCE [LARGE SCALE GENOMIC DNA]</scope>
    <source>
        <strain evidence="13">JCM 18200</strain>
    </source>
</reference>
<keyword evidence="4 9" id="KW-0159">Chromosome partition</keyword>
<dbReference type="Gene3D" id="1.10.150.130">
    <property type="match status" value="1"/>
</dbReference>
<feature type="active site" evidence="9">
    <location>
        <position position="239"/>
    </location>
</feature>
<dbReference type="PANTHER" id="PTHR30349:SF77">
    <property type="entry name" value="TYROSINE RECOMBINASE XERC"/>
    <property type="match status" value="1"/>
</dbReference>
<dbReference type="InterPro" id="IPR023009">
    <property type="entry name" value="Tyrosine_recombinase_XerC/XerD"/>
</dbReference>
<feature type="active site" evidence="9">
    <location>
        <position position="145"/>
    </location>
</feature>
<feature type="domain" description="Tyr recombinase" evidence="10">
    <location>
        <begin position="103"/>
        <end position="287"/>
    </location>
</feature>
<organism evidence="12 13">
    <name type="scientific">Olivibacter ginsenosidimutans</name>
    <dbReference type="NCBI Taxonomy" id="1176537"/>
    <lineage>
        <taxon>Bacteria</taxon>
        <taxon>Pseudomonadati</taxon>
        <taxon>Bacteroidota</taxon>
        <taxon>Sphingobacteriia</taxon>
        <taxon>Sphingobacteriales</taxon>
        <taxon>Sphingobacteriaceae</taxon>
        <taxon>Olivibacter</taxon>
    </lineage>
</organism>
<dbReference type="InterPro" id="IPR002104">
    <property type="entry name" value="Integrase_catalytic"/>
</dbReference>
<dbReference type="InterPro" id="IPR010998">
    <property type="entry name" value="Integrase_recombinase_N"/>
</dbReference>
<evidence type="ECO:0000256" key="9">
    <source>
        <dbReference type="HAMAP-Rule" id="MF_01808"/>
    </source>
</evidence>
<comment type="function">
    <text evidence="9">Site-specific tyrosine recombinase, which acts by catalyzing the cutting and rejoining of the recombining DNA molecules. The XerC-XerD complex is essential to convert dimers of the bacterial chromosome into monomers to permit their segregation at cell division. It also contributes to the segregational stability of plasmids.</text>
</comment>
<dbReference type="EMBL" id="BAABIQ010000003">
    <property type="protein sequence ID" value="GAA4781218.1"/>
    <property type="molecule type" value="Genomic_DNA"/>
</dbReference>
<feature type="domain" description="Core-binding (CB)" evidence="11">
    <location>
        <begin position="1"/>
        <end position="82"/>
    </location>
</feature>
<dbReference type="InterPro" id="IPR011010">
    <property type="entry name" value="DNA_brk_join_enz"/>
</dbReference>
<dbReference type="InterPro" id="IPR004107">
    <property type="entry name" value="Integrase_SAM-like_N"/>
</dbReference>
<keyword evidence="2 9" id="KW-0963">Cytoplasm</keyword>